<reference evidence="2" key="1">
    <citation type="submission" date="2023-07" db="EMBL/GenBank/DDBJ databases">
        <title>Genomic Encyclopedia of Type Strains, Phase IV (KMG-IV): sequencing the most valuable type-strain genomes for metagenomic binning, comparative biology and taxonomic classification.</title>
        <authorList>
            <person name="Goeker M."/>
        </authorList>
    </citation>
    <scope>NUCLEOTIDE SEQUENCE [LARGE SCALE GENOMIC DNA]</scope>
    <source>
        <strain evidence="2">DSM 22019</strain>
    </source>
</reference>
<proteinExistence type="predicted"/>
<evidence type="ECO:0000313" key="3">
    <source>
        <dbReference type="Proteomes" id="UP001236620"/>
    </source>
</evidence>
<sequence length="708" mass="84532">MSNIFKTNISKETFKTANTQCIKQAWVFHSIQNFKTTLELSKNKKYFFNLDNDLESEDDYNSNATNINLFEDYVFSDLKTDKEKELIRQKLEESILSDDGFSLEEFQGDAIEDGKEFGQKAIEFFEIEKRKNHPNKLTKSFNEITKIQQAVKETKELIEKYQDKYIYLYEPAFEYDNFNLKVRCDILKLLGDNRVEIIEAKATSSVKKEHFWDLVYQAYVLEKNGYIVENIKICKLNRDYLHAENLNYYFDFKKELADLDDKYSDGEISFDQAKQIVKNIDNLNLNFKDLDDTEDLDIEKLVSLDELTFGESQNRPTLFQDYQNLKNFIDLDELFYKISEYLSLNENDILNIFNNESCYLQVAKTRSRNAVWTNWQIPEKSSCKHVLKYFDQTIEGWWQLTGKNKDKRAFLIKELPSPYFKDYNTLNDVVIDNLVDSKTFFNKDQERIFEVAKYEQEILNDESLMIKDENYDFLKQELKKYEKYPIFMYDFETVKFAVPRFYRTNPYHQTPFQYSIHIINDDNYDYNNEQTMKHYQFLSDTKQDPRKGFVIQFLKDIFENDAGVYVAYNKSFEQRVLKCLACLFPELELPLMYIVNNTIDLIHFFKGKKGQRPSFLIANKNFHGLTSIKKTQPALDPHFTYKMLTINNGGKASEMFRRFLENRLDDQLWDQTFKQDMINYCNRDTLAMVVILKRVFEITRKWEKKHGK</sequence>
<feature type="domain" description="DUF2779" evidence="1">
    <location>
        <begin position="487"/>
        <end position="627"/>
    </location>
</feature>
<evidence type="ECO:0000259" key="1">
    <source>
        <dbReference type="Pfam" id="PF11074"/>
    </source>
</evidence>
<name>A0ABU0NEC7_9MOLU</name>
<comment type="caution">
    <text evidence="2">The sequence shown here is derived from an EMBL/GenBank/DDBJ whole genome shotgun (WGS) entry which is preliminary data.</text>
</comment>
<dbReference type="Pfam" id="PF11074">
    <property type="entry name" value="DUF2779"/>
    <property type="match status" value="1"/>
</dbReference>
<protein>
    <recommendedName>
        <fullName evidence="1">DUF2779 domain-containing protein</fullName>
    </recommendedName>
</protein>
<evidence type="ECO:0000313" key="2">
    <source>
        <dbReference type="EMBL" id="MDQ0567798.1"/>
    </source>
</evidence>
<dbReference type="Proteomes" id="UP001236620">
    <property type="component" value="Unassembled WGS sequence"/>
</dbReference>
<dbReference type="InterPro" id="IPR021301">
    <property type="entry name" value="DUF2779"/>
</dbReference>
<accession>A0ABU0NEC7</accession>
<dbReference type="RefSeq" id="WP_307444781.1">
    <property type="nucleotide sequence ID" value="NZ_JAUSWP010000003.1"/>
</dbReference>
<gene>
    <name evidence="2" type="ORF">J2Z63_000443</name>
</gene>
<keyword evidence="3" id="KW-1185">Reference proteome</keyword>
<dbReference type="EMBL" id="JAUSWP010000003">
    <property type="protein sequence ID" value="MDQ0567798.1"/>
    <property type="molecule type" value="Genomic_DNA"/>
</dbReference>
<organism evidence="2 3">
    <name type="scientific">Mycoplasma yeatsii</name>
    <dbReference type="NCBI Taxonomy" id="51365"/>
    <lineage>
        <taxon>Bacteria</taxon>
        <taxon>Bacillati</taxon>
        <taxon>Mycoplasmatota</taxon>
        <taxon>Mollicutes</taxon>
        <taxon>Mycoplasmataceae</taxon>
        <taxon>Mycoplasma</taxon>
    </lineage>
</organism>